<dbReference type="Pfam" id="PF09864">
    <property type="entry name" value="MliC"/>
    <property type="match status" value="1"/>
</dbReference>
<evidence type="ECO:0000256" key="1">
    <source>
        <dbReference type="ARBA" id="ARBA00022729"/>
    </source>
</evidence>
<evidence type="ECO:0000313" key="6">
    <source>
        <dbReference type="EMBL" id="MFD1805546.1"/>
    </source>
</evidence>
<reference evidence="7" key="1">
    <citation type="journal article" date="2019" name="Int. J. Syst. Evol. Microbiol.">
        <title>The Global Catalogue of Microorganisms (GCM) 10K type strain sequencing project: providing services to taxonomists for standard genome sequencing and annotation.</title>
        <authorList>
            <consortium name="The Broad Institute Genomics Platform"/>
            <consortium name="The Broad Institute Genome Sequencing Center for Infectious Disease"/>
            <person name="Wu L."/>
            <person name="Ma J."/>
        </authorList>
    </citation>
    <scope>NUCLEOTIDE SEQUENCE [LARGE SCALE GENOMIC DNA]</scope>
    <source>
        <strain evidence="7">CCM 7950</strain>
    </source>
</reference>
<evidence type="ECO:0000256" key="3">
    <source>
        <dbReference type="ARBA" id="ARBA00023139"/>
    </source>
</evidence>
<accession>A0ABW4NU73</accession>
<keyword evidence="1" id="KW-0732">Signal</keyword>
<protein>
    <submittedName>
        <fullName evidence="6">MliC family protein</fullName>
    </submittedName>
</protein>
<name>A0ABW4NU73_9PAST</name>
<feature type="domain" description="C-type lysozyme inhibitor" evidence="5">
    <location>
        <begin position="4"/>
        <end position="55"/>
    </location>
</feature>
<gene>
    <name evidence="6" type="ORF">ACFSAV_04015</name>
</gene>
<evidence type="ECO:0000256" key="2">
    <source>
        <dbReference type="ARBA" id="ARBA00023136"/>
    </source>
</evidence>
<sequence length="68" mass="7500">MIFINTAKDSFAIINQVDEMIPMELVKSASGANYKAINKNYTYELQTKGNQATLLGDNQVIIGNCVTE</sequence>
<evidence type="ECO:0000259" key="5">
    <source>
        <dbReference type="Pfam" id="PF09864"/>
    </source>
</evidence>
<dbReference type="RefSeq" id="WP_379096436.1">
    <property type="nucleotide sequence ID" value="NZ_JBHUFP010000004.1"/>
</dbReference>
<dbReference type="InterPro" id="IPR018660">
    <property type="entry name" value="MliC"/>
</dbReference>
<dbReference type="EMBL" id="JBHUFP010000004">
    <property type="protein sequence ID" value="MFD1805546.1"/>
    <property type="molecule type" value="Genomic_DNA"/>
</dbReference>
<evidence type="ECO:0000256" key="4">
    <source>
        <dbReference type="ARBA" id="ARBA00023288"/>
    </source>
</evidence>
<keyword evidence="7" id="KW-1185">Reference proteome</keyword>
<keyword evidence="3" id="KW-0564">Palmitate</keyword>
<dbReference type="SUPFAM" id="SSF141488">
    <property type="entry name" value="YdhA-like"/>
    <property type="match status" value="1"/>
</dbReference>
<keyword evidence="2" id="KW-0472">Membrane</keyword>
<dbReference type="Gene3D" id="2.40.128.200">
    <property type="match status" value="1"/>
</dbReference>
<keyword evidence="4" id="KW-0449">Lipoprotein</keyword>
<dbReference type="Proteomes" id="UP001597420">
    <property type="component" value="Unassembled WGS sequence"/>
</dbReference>
<proteinExistence type="predicted"/>
<dbReference type="InterPro" id="IPR036328">
    <property type="entry name" value="MliC_sf"/>
</dbReference>
<evidence type="ECO:0000313" key="7">
    <source>
        <dbReference type="Proteomes" id="UP001597420"/>
    </source>
</evidence>
<comment type="caution">
    <text evidence="6">The sequence shown here is derived from an EMBL/GenBank/DDBJ whole genome shotgun (WGS) entry which is preliminary data.</text>
</comment>
<organism evidence="6 7">
    <name type="scientific">Pasteurella oralis</name>
    <dbReference type="NCBI Taxonomy" id="1071947"/>
    <lineage>
        <taxon>Bacteria</taxon>
        <taxon>Pseudomonadati</taxon>
        <taxon>Pseudomonadota</taxon>
        <taxon>Gammaproteobacteria</taxon>
        <taxon>Pasteurellales</taxon>
        <taxon>Pasteurellaceae</taxon>
        <taxon>Pasteurella</taxon>
    </lineage>
</organism>